<feature type="transmembrane region" description="Helical" evidence="1">
    <location>
        <begin position="238"/>
        <end position="257"/>
    </location>
</feature>
<feature type="transmembrane region" description="Helical" evidence="1">
    <location>
        <begin position="31"/>
        <end position="50"/>
    </location>
</feature>
<reference evidence="2 3" key="1">
    <citation type="submission" date="2013-04" db="EMBL/GenBank/DDBJ databases">
        <title>The Genome Sequence of Bacteroides vulgatus dnLKV7.</title>
        <authorList>
            <consortium name="The Broad Institute Genomics Platform"/>
            <consortium name="The Broad Institute Genome Sequencing Center for Infectious Disease"/>
            <person name="Earl A."/>
            <person name="Xavier R."/>
            <person name="Kuhn K."/>
            <person name="Stappenbeck T."/>
            <person name="Walker B."/>
            <person name="Young S."/>
            <person name="Zeng Q."/>
            <person name="Gargeya S."/>
            <person name="Fitzgerald M."/>
            <person name="Haas B."/>
            <person name="Abouelleil A."/>
            <person name="Allen A.W."/>
            <person name="Alvarado L."/>
            <person name="Arachchi H.M."/>
            <person name="Berlin A.M."/>
            <person name="Chapman S.B."/>
            <person name="Gainer-Dewar J."/>
            <person name="Goldberg J."/>
            <person name="Griggs A."/>
            <person name="Gujja S."/>
            <person name="Hansen M."/>
            <person name="Howarth C."/>
            <person name="Imamovic A."/>
            <person name="Ireland A."/>
            <person name="Larimer J."/>
            <person name="McCowan C."/>
            <person name="Murphy C."/>
            <person name="Pearson M."/>
            <person name="Poon T.W."/>
            <person name="Priest M."/>
            <person name="Roberts A."/>
            <person name="Saif S."/>
            <person name="Shea T."/>
            <person name="Sisk P."/>
            <person name="Sykes S."/>
            <person name="Wortman J."/>
            <person name="Nusbaum C."/>
            <person name="Birren B."/>
        </authorList>
    </citation>
    <scope>NUCLEOTIDE SEQUENCE [LARGE SCALE GENOMIC DNA]</scope>
    <source>
        <strain evidence="3">dnLKV7</strain>
    </source>
</reference>
<feature type="transmembrane region" description="Helical" evidence="1">
    <location>
        <begin position="415"/>
        <end position="434"/>
    </location>
</feature>
<feature type="transmembrane region" description="Helical" evidence="1">
    <location>
        <begin position="302"/>
        <end position="320"/>
    </location>
</feature>
<feature type="transmembrane region" description="Helical" evidence="1">
    <location>
        <begin position="56"/>
        <end position="76"/>
    </location>
</feature>
<dbReference type="Proteomes" id="UP000014151">
    <property type="component" value="Unassembled WGS sequence"/>
</dbReference>
<feature type="transmembrane region" description="Helical" evidence="1">
    <location>
        <begin position="359"/>
        <end position="379"/>
    </location>
</feature>
<keyword evidence="1" id="KW-1133">Transmembrane helix</keyword>
<gene>
    <name evidence="2" type="ORF">C800_04318</name>
</gene>
<feature type="transmembrane region" description="Helical" evidence="1">
    <location>
        <begin position="97"/>
        <end position="114"/>
    </location>
</feature>
<dbReference type="EMBL" id="ASSN01000035">
    <property type="protein sequence ID" value="EOR96816.1"/>
    <property type="molecule type" value="Genomic_DNA"/>
</dbReference>
<evidence type="ECO:0000313" key="3">
    <source>
        <dbReference type="Proteomes" id="UP000014151"/>
    </source>
</evidence>
<feature type="transmembrane region" description="Helical" evidence="1">
    <location>
        <begin position="278"/>
        <end position="296"/>
    </location>
</feature>
<evidence type="ECO:0000313" key="2">
    <source>
        <dbReference type="EMBL" id="EOR96816.1"/>
    </source>
</evidence>
<comment type="caution">
    <text evidence="2">The sequence shown here is derived from an EMBL/GenBank/DDBJ whole genome shotgun (WGS) entry which is preliminary data.</text>
</comment>
<feature type="transmembrane region" description="Helical" evidence="1">
    <location>
        <begin position="385"/>
        <end position="403"/>
    </location>
</feature>
<evidence type="ECO:0000256" key="1">
    <source>
        <dbReference type="SAM" id="Phobius"/>
    </source>
</evidence>
<proteinExistence type="predicted"/>
<feature type="transmembrane region" description="Helical" evidence="1">
    <location>
        <begin position="6"/>
        <end position="24"/>
    </location>
</feature>
<feature type="transmembrane region" description="Helical" evidence="1">
    <location>
        <begin position="188"/>
        <end position="205"/>
    </location>
</feature>
<dbReference type="HOGENOM" id="CLU_595366_0_0_10"/>
<protein>
    <recommendedName>
        <fullName evidence="4">Glycosyltransferase RgtA/B/C/D-like domain-containing protein</fullName>
    </recommendedName>
</protein>
<accession>R9GYI2</accession>
<dbReference type="PATRIC" id="fig|1235786.3.peg.4491"/>
<dbReference type="AlphaFoldDB" id="R9GYI2"/>
<dbReference type="GeneID" id="82156028"/>
<organism evidence="2 3">
    <name type="scientific">Phocaeicola vulgatus dnLKV7</name>
    <dbReference type="NCBI Taxonomy" id="1235786"/>
    <lineage>
        <taxon>Bacteria</taxon>
        <taxon>Pseudomonadati</taxon>
        <taxon>Bacteroidota</taxon>
        <taxon>Bacteroidia</taxon>
        <taxon>Bacteroidales</taxon>
        <taxon>Bacteroidaceae</taxon>
        <taxon>Phocaeicola</taxon>
    </lineage>
</organism>
<keyword evidence="1" id="KW-0472">Membrane</keyword>
<dbReference type="RefSeq" id="WP_016271954.1">
    <property type="nucleotide sequence ID" value="NZ_KE159472.1"/>
</dbReference>
<name>R9GYI2_PHOVU</name>
<sequence length="453" mass="51961">MLTIGIIIILIMGLLIVCLISKELSCIEKIGLSFPVGIGVQTMLMAFINLCGLRLTAISVLSSGLLMLFVLLVLLFRRYSQTHLPPIQGLNTSKYNMVWILFIGLVIYFEYMNFVKCMYFPTFDRDSLAGFDTIGYVIAQEHTFRHISLFQHDYMPSIHNAGSYITYAPMTQLSYAFVYLLGAETSKLIPAFIFLFFLITFYGVMKRISGHTCAAVATFLTMITPEMIAFSSLSATNVIHAVSASLGIIYIALWTKYKSQEDLLLGSLLLGLNIWTRTDGIVFVLGALPVIGFISIKNKQWKTFLSPLCAFIPALFWMFFCKMNNFYSESIAITHLFWDSEKANIIWNGIKSLCLDKQFYGVSFLFFTISVLCNSWFIWKKKDNLPLLVMIAFSLLLYMIVLYQIDYKWDSIHNVLAYSAKRFLFCFIPLIWFYSMSNKWIVLFFNKLETILK</sequence>
<keyword evidence="1" id="KW-0812">Transmembrane</keyword>
<evidence type="ECO:0008006" key="4">
    <source>
        <dbReference type="Google" id="ProtNLM"/>
    </source>
</evidence>